<dbReference type="GO" id="GO:0042026">
    <property type="term" value="P:protein refolding"/>
    <property type="evidence" value="ECO:0007669"/>
    <property type="project" value="InterPro"/>
</dbReference>
<dbReference type="GO" id="GO:0140662">
    <property type="term" value="F:ATP-dependent protein folding chaperone"/>
    <property type="evidence" value="ECO:0007669"/>
    <property type="project" value="InterPro"/>
</dbReference>
<reference evidence="6" key="1">
    <citation type="journal article" date="2015" name="Nature">
        <title>Complex archaea that bridge the gap between prokaryotes and eukaryotes.</title>
        <authorList>
            <person name="Spang A."/>
            <person name="Saw J.H."/>
            <person name="Jorgensen S.L."/>
            <person name="Zaremba-Niedzwiedzka K."/>
            <person name="Martijn J."/>
            <person name="Lind A.E."/>
            <person name="van Eijk R."/>
            <person name="Schleper C."/>
            <person name="Guy L."/>
            <person name="Ettema T.J."/>
        </authorList>
    </citation>
    <scope>NUCLEOTIDE SEQUENCE</scope>
</reference>
<dbReference type="Gene3D" id="3.50.7.10">
    <property type="entry name" value="GroEL"/>
    <property type="match status" value="1"/>
</dbReference>
<dbReference type="FunFam" id="3.50.7.10:FF:000001">
    <property type="entry name" value="60 kDa chaperonin"/>
    <property type="match status" value="1"/>
</dbReference>
<dbReference type="CDD" id="cd03344">
    <property type="entry name" value="GroEL"/>
    <property type="match status" value="1"/>
</dbReference>
<dbReference type="EMBL" id="LAZR01063789">
    <property type="protein sequence ID" value="KKK58814.1"/>
    <property type="molecule type" value="Genomic_DNA"/>
</dbReference>
<dbReference type="AlphaFoldDB" id="A0A0F8YXP2"/>
<dbReference type="GO" id="GO:0005524">
    <property type="term" value="F:ATP binding"/>
    <property type="evidence" value="ECO:0007669"/>
    <property type="project" value="UniProtKB-KW"/>
</dbReference>
<dbReference type="SUPFAM" id="SSF48592">
    <property type="entry name" value="GroEL equatorial domain-like"/>
    <property type="match status" value="1"/>
</dbReference>
<accession>A0A0F8YXP2</accession>
<dbReference type="InterPro" id="IPR027410">
    <property type="entry name" value="TCP-1-like_intermed_sf"/>
</dbReference>
<comment type="similarity">
    <text evidence="1">Belongs to the chaperonin (HSP60) family.</text>
</comment>
<proteinExistence type="inferred from homology"/>
<dbReference type="InterPro" id="IPR027413">
    <property type="entry name" value="GROEL-like_equatorial_sf"/>
</dbReference>
<comment type="caution">
    <text evidence="6">The sequence shown here is derived from an EMBL/GenBank/DDBJ whole genome shotgun (WGS) entry which is preliminary data.</text>
</comment>
<dbReference type="PRINTS" id="PR00298">
    <property type="entry name" value="CHAPERONIN60"/>
</dbReference>
<dbReference type="InterPro" id="IPR018370">
    <property type="entry name" value="Chaperonin_Cpn60_CS"/>
</dbReference>
<evidence type="ECO:0000256" key="1">
    <source>
        <dbReference type="ARBA" id="ARBA00006607"/>
    </source>
</evidence>
<sequence length="357" mass="37700">EGMQFDKGYISPYFVTDADRMECNMEDALILIVEKKISNMKDLLPVLEQVAKSGKPLVILSEDVEGEALATLVVNKLRGALQVVAIKAPGFGDRRKAMLEDIAILTGGQVISEDLGIKLESVQITDLGTAKKITIDKENTTIIEGAGKSEDIEGRVKQIKAQIDETSSDYDREKLQERLAKIVGGVAVINVGAATETEMKEKKARVEDALHATRAAVEEGIVPGGGVAFLRTISALDGVKTDNADEKVGVSIIKSALTEPIRQIVGNAGLEGALVLEKVSASKDANFGFDAQKEEYVDMIKAGIIDPTKVTRTALQNASSVAALMLTTAVMVTDAPEDKDAGMGGGMPGGGMGGGMP</sequence>
<protein>
    <recommendedName>
        <fullName evidence="7">60 kDa chaperonin</fullName>
    </recommendedName>
</protein>
<feature type="region of interest" description="Disordered" evidence="5">
    <location>
        <begin position="337"/>
        <end position="357"/>
    </location>
</feature>
<feature type="non-terminal residue" evidence="6">
    <location>
        <position position="357"/>
    </location>
</feature>
<keyword evidence="4" id="KW-0143">Chaperone</keyword>
<evidence type="ECO:0008006" key="7">
    <source>
        <dbReference type="Google" id="ProtNLM"/>
    </source>
</evidence>
<keyword evidence="3" id="KW-0067">ATP-binding</keyword>
<dbReference type="InterPro" id="IPR027409">
    <property type="entry name" value="GroEL-like_apical_dom_sf"/>
</dbReference>
<gene>
    <name evidence="6" type="ORF">LCGC14_3040640</name>
</gene>
<keyword evidence="2" id="KW-0547">Nucleotide-binding</keyword>
<organism evidence="6">
    <name type="scientific">marine sediment metagenome</name>
    <dbReference type="NCBI Taxonomy" id="412755"/>
    <lineage>
        <taxon>unclassified sequences</taxon>
        <taxon>metagenomes</taxon>
        <taxon>ecological metagenomes</taxon>
    </lineage>
</organism>
<dbReference type="NCBIfam" id="NF009489">
    <property type="entry name" value="PRK12851.1"/>
    <property type="match status" value="1"/>
</dbReference>
<dbReference type="NCBIfam" id="NF000592">
    <property type="entry name" value="PRK00013.1"/>
    <property type="match status" value="1"/>
</dbReference>
<evidence type="ECO:0000256" key="4">
    <source>
        <dbReference type="ARBA" id="ARBA00023186"/>
    </source>
</evidence>
<evidence type="ECO:0000256" key="5">
    <source>
        <dbReference type="SAM" id="MobiDB-lite"/>
    </source>
</evidence>
<dbReference type="NCBIfam" id="NF009487">
    <property type="entry name" value="PRK12849.1"/>
    <property type="match status" value="1"/>
</dbReference>
<evidence type="ECO:0000256" key="2">
    <source>
        <dbReference type="ARBA" id="ARBA00022741"/>
    </source>
</evidence>
<name>A0A0F8YXP2_9ZZZZ</name>
<dbReference type="SUPFAM" id="SSF52029">
    <property type="entry name" value="GroEL apical domain-like"/>
    <property type="match status" value="1"/>
</dbReference>
<evidence type="ECO:0000313" key="6">
    <source>
        <dbReference type="EMBL" id="KKK58814.1"/>
    </source>
</evidence>
<dbReference type="Gene3D" id="1.10.560.10">
    <property type="entry name" value="GroEL-like equatorial domain"/>
    <property type="match status" value="1"/>
</dbReference>
<dbReference type="NCBIfam" id="NF009488">
    <property type="entry name" value="PRK12850.1"/>
    <property type="match status" value="1"/>
</dbReference>
<dbReference type="Gene3D" id="3.30.260.10">
    <property type="entry name" value="TCP-1-like chaperonin intermediate domain"/>
    <property type="match status" value="1"/>
</dbReference>
<feature type="compositionally biased region" description="Gly residues" evidence="5">
    <location>
        <begin position="342"/>
        <end position="357"/>
    </location>
</feature>
<feature type="non-terminal residue" evidence="6">
    <location>
        <position position="1"/>
    </location>
</feature>
<dbReference type="Pfam" id="PF00118">
    <property type="entry name" value="Cpn60_TCP1"/>
    <property type="match status" value="1"/>
</dbReference>
<dbReference type="InterPro" id="IPR001844">
    <property type="entry name" value="Cpn60/GroEL"/>
</dbReference>
<evidence type="ECO:0000256" key="3">
    <source>
        <dbReference type="ARBA" id="ARBA00022840"/>
    </source>
</evidence>
<dbReference type="PANTHER" id="PTHR45633">
    <property type="entry name" value="60 KDA HEAT SHOCK PROTEIN, MITOCHONDRIAL"/>
    <property type="match status" value="1"/>
</dbReference>
<dbReference type="PROSITE" id="PS00296">
    <property type="entry name" value="CHAPERONINS_CPN60"/>
    <property type="match status" value="1"/>
</dbReference>
<dbReference type="InterPro" id="IPR002423">
    <property type="entry name" value="Cpn60/GroEL/TCP-1"/>
</dbReference>